<evidence type="ECO:0000313" key="2">
    <source>
        <dbReference type="Proteomes" id="UP000054248"/>
    </source>
</evidence>
<sequence>PFLESDGWMESNVQIEVPLGPQKGDHIFPASAPLQVPGLQHRNIVDVVKRVLSTDRNVLHYHLHPFRQYAAPLDSLQSTLPQRVINDIYNSDAMIKEYEALQRSPREPGCNFERVILALQFWLDATQLANFGSTKLWPVYMYFGNQPKWARSRSDMHSCHDIAHIPLLLDSFQDFVCTQRGFPADAPLKTHCKHELFHKVWRILLDKKFVKAYKHGILIVFPDGSVRRVYLRIVTYSATPIIQRILIATICNLGTCLCPRCLVQRHEIRKLGLKADAALRQRTRRTDDDKQKSLVKKAQKFIYKDRKRVGSVWVNALLGSLSLVPTKNAFSYRLHKLAFDYFHILCSDFMHEFELGGWKAILLHLI</sequence>
<dbReference type="OrthoDB" id="3208495at2759"/>
<proteinExistence type="predicted"/>
<gene>
    <name evidence="1" type="ORF">M407DRAFT_84982</name>
</gene>
<dbReference type="HOGENOM" id="CLU_002498_2_0_1"/>
<dbReference type="Pfam" id="PF18759">
    <property type="entry name" value="Plavaka"/>
    <property type="match status" value="1"/>
</dbReference>
<keyword evidence="2" id="KW-1185">Reference proteome</keyword>
<evidence type="ECO:0000313" key="1">
    <source>
        <dbReference type="EMBL" id="KIO17438.1"/>
    </source>
</evidence>
<protein>
    <submittedName>
        <fullName evidence="1">Uncharacterized protein</fullName>
    </submittedName>
</protein>
<dbReference type="STRING" id="1051891.A0A0C3K7R3"/>
<reference evidence="2" key="2">
    <citation type="submission" date="2015-01" db="EMBL/GenBank/DDBJ databases">
        <title>Evolutionary Origins and Diversification of the Mycorrhizal Mutualists.</title>
        <authorList>
            <consortium name="DOE Joint Genome Institute"/>
            <consortium name="Mycorrhizal Genomics Consortium"/>
            <person name="Kohler A."/>
            <person name="Kuo A."/>
            <person name="Nagy L.G."/>
            <person name="Floudas D."/>
            <person name="Copeland A."/>
            <person name="Barry K.W."/>
            <person name="Cichocki N."/>
            <person name="Veneault-Fourrey C."/>
            <person name="LaButti K."/>
            <person name="Lindquist E.A."/>
            <person name="Lipzen A."/>
            <person name="Lundell T."/>
            <person name="Morin E."/>
            <person name="Murat C."/>
            <person name="Riley R."/>
            <person name="Ohm R."/>
            <person name="Sun H."/>
            <person name="Tunlid A."/>
            <person name="Henrissat B."/>
            <person name="Grigoriev I.V."/>
            <person name="Hibbett D.S."/>
            <person name="Martin F."/>
        </authorList>
    </citation>
    <scope>NUCLEOTIDE SEQUENCE [LARGE SCALE GENOMIC DNA]</scope>
    <source>
        <strain evidence="2">MUT 4182</strain>
    </source>
</reference>
<name>A0A0C3K7R3_9AGAM</name>
<organism evidence="1 2">
    <name type="scientific">Tulasnella calospora MUT 4182</name>
    <dbReference type="NCBI Taxonomy" id="1051891"/>
    <lineage>
        <taxon>Eukaryota</taxon>
        <taxon>Fungi</taxon>
        <taxon>Dikarya</taxon>
        <taxon>Basidiomycota</taxon>
        <taxon>Agaricomycotina</taxon>
        <taxon>Agaricomycetes</taxon>
        <taxon>Cantharellales</taxon>
        <taxon>Tulasnellaceae</taxon>
        <taxon>Tulasnella</taxon>
    </lineage>
</organism>
<accession>A0A0C3K7R3</accession>
<reference evidence="1 2" key="1">
    <citation type="submission" date="2014-04" db="EMBL/GenBank/DDBJ databases">
        <authorList>
            <consortium name="DOE Joint Genome Institute"/>
            <person name="Kuo A."/>
            <person name="Girlanda M."/>
            <person name="Perotto S."/>
            <person name="Kohler A."/>
            <person name="Nagy L.G."/>
            <person name="Floudas D."/>
            <person name="Copeland A."/>
            <person name="Barry K.W."/>
            <person name="Cichocki N."/>
            <person name="Veneault-Fourrey C."/>
            <person name="LaButti K."/>
            <person name="Lindquist E.A."/>
            <person name="Lipzen A."/>
            <person name="Lundell T."/>
            <person name="Morin E."/>
            <person name="Murat C."/>
            <person name="Sun H."/>
            <person name="Tunlid A."/>
            <person name="Henrissat B."/>
            <person name="Grigoriev I.V."/>
            <person name="Hibbett D.S."/>
            <person name="Martin F."/>
            <person name="Nordberg H.P."/>
            <person name="Cantor M.N."/>
            <person name="Hua S.X."/>
        </authorList>
    </citation>
    <scope>NUCLEOTIDE SEQUENCE [LARGE SCALE GENOMIC DNA]</scope>
    <source>
        <strain evidence="1 2">MUT 4182</strain>
    </source>
</reference>
<dbReference type="EMBL" id="KN823384">
    <property type="protein sequence ID" value="KIO17438.1"/>
    <property type="molecule type" value="Genomic_DNA"/>
</dbReference>
<feature type="non-terminal residue" evidence="1">
    <location>
        <position position="1"/>
    </location>
</feature>
<dbReference type="AlphaFoldDB" id="A0A0C3K7R3"/>
<dbReference type="InterPro" id="IPR041078">
    <property type="entry name" value="Plavaka"/>
</dbReference>
<dbReference type="Proteomes" id="UP000054248">
    <property type="component" value="Unassembled WGS sequence"/>
</dbReference>